<feature type="region of interest" description="Disordered" evidence="1">
    <location>
        <begin position="71"/>
        <end position="113"/>
    </location>
</feature>
<evidence type="ECO:0000256" key="2">
    <source>
        <dbReference type="SAM" id="SignalP"/>
    </source>
</evidence>
<dbReference type="EMBL" id="ML002224">
    <property type="protein sequence ID" value="RKP40123.1"/>
    <property type="molecule type" value="Genomic_DNA"/>
</dbReference>
<evidence type="ECO:0000313" key="3">
    <source>
        <dbReference type="EMBL" id="RKP40123.1"/>
    </source>
</evidence>
<dbReference type="AlphaFoldDB" id="A0A4Q0A201"/>
<feature type="chain" id="PRO_5020935920" evidence="2">
    <location>
        <begin position="26"/>
        <end position="183"/>
    </location>
</feature>
<reference evidence="4" key="1">
    <citation type="journal article" date="2018" name="Nat. Microbiol.">
        <title>Leveraging single-cell genomics to expand the fungal tree of life.</title>
        <authorList>
            <person name="Ahrendt S.R."/>
            <person name="Quandt C.A."/>
            <person name="Ciobanu D."/>
            <person name="Clum A."/>
            <person name="Salamov A."/>
            <person name="Andreopoulos B."/>
            <person name="Cheng J.F."/>
            <person name="Woyke T."/>
            <person name="Pelin A."/>
            <person name="Henrissat B."/>
            <person name="Reynolds N.K."/>
            <person name="Benny G.L."/>
            <person name="Smith M.E."/>
            <person name="James T.Y."/>
            <person name="Grigoriev I.V."/>
        </authorList>
    </citation>
    <scope>NUCLEOTIDE SEQUENCE [LARGE SCALE GENOMIC DNA]</scope>
    <source>
        <strain evidence="4">RSA 468</strain>
    </source>
</reference>
<evidence type="ECO:0000313" key="4">
    <source>
        <dbReference type="Proteomes" id="UP000268162"/>
    </source>
</evidence>
<organism evidence="3 4">
    <name type="scientific">Dimargaris cristalligena</name>
    <dbReference type="NCBI Taxonomy" id="215637"/>
    <lineage>
        <taxon>Eukaryota</taxon>
        <taxon>Fungi</taxon>
        <taxon>Fungi incertae sedis</taxon>
        <taxon>Zoopagomycota</taxon>
        <taxon>Kickxellomycotina</taxon>
        <taxon>Dimargaritomycetes</taxon>
        <taxon>Dimargaritales</taxon>
        <taxon>Dimargaritaceae</taxon>
        <taxon>Dimargaris</taxon>
    </lineage>
</organism>
<dbReference type="Proteomes" id="UP000268162">
    <property type="component" value="Unassembled WGS sequence"/>
</dbReference>
<name>A0A4Q0A201_9FUNG</name>
<keyword evidence="4" id="KW-1185">Reference proteome</keyword>
<accession>A0A4Q0A201</accession>
<evidence type="ECO:0000256" key="1">
    <source>
        <dbReference type="SAM" id="MobiDB-lite"/>
    </source>
</evidence>
<feature type="signal peptide" evidence="2">
    <location>
        <begin position="1"/>
        <end position="25"/>
    </location>
</feature>
<sequence>MVQNSTRVTLSWVWLLAVSANSAWAANSFETKYPGPSTPADAIISWTSSRTYNERTGTVHYGPFEYPALPFTPNDHHGETAAPPRMNGETPSPFRDSPSALGEPTNPSPNSVGNDLEIIEYVHAPPATPNSNSMDDTPHGQAHTDNKQWLTWKLLSGAIIDQRIILKEKSAKLSDKARVGHHR</sequence>
<keyword evidence="2" id="KW-0732">Signal</keyword>
<protein>
    <submittedName>
        <fullName evidence="3">Uncharacterized protein</fullName>
    </submittedName>
</protein>
<gene>
    <name evidence="3" type="ORF">BJ085DRAFT_29837</name>
</gene>
<proteinExistence type="predicted"/>